<dbReference type="AlphaFoldDB" id="A0A0B9ADL1"/>
<dbReference type="PROSITE" id="PS00061">
    <property type="entry name" value="ADH_SHORT"/>
    <property type="match status" value="1"/>
</dbReference>
<dbReference type="Gene3D" id="3.40.50.720">
    <property type="entry name" value="NAD(P)-binding Rossmann-like Domain"/>
    <property type="match status" value="1"/>
</dbReference>
<dbReference type="PRINTS" id="PR00081">
    <property type="entry name" value="GDHRDH"/>
</dbReference>
<keyword evidence="2" id="KW-0560">Oxidoreductase</keyword>
<comment type="similarity">
    <text evidence="1">Belongs to the short-chain dehydrogenases/reductases (SDR) family.</text>
</comment>
<dbReference type="GO" id="GO:0016616">
    <property type="term" value="F:oxidoreductase activity, acting on the CH-OH group of donors, NAD or NADP as acceptor"/>
    <property type="evidence" value="ECO:0007669"/>
    <property type="project" value="TreeGrafter"/>
</dbReference>
<evidence type="ECO:0000313" key="3">
    <source>
        <dbReference type="EMBL" id="KHS48700.1"/>
    </source>
</evidence>
<evidence type="ECO:0000313" key="4">
    <source>
        <dbReference type="Proteomes" id="UP000031338"/>
    </source>
</evidence>
<dbReference type="PATRIC" id="fig|48936.3.peg.792"/>
<evidence type="ECO:0000256" key="2">
    <source>
        <dbReference type="ARBA" id="ARBA00023002"/>
    </source>
</evidence>
<comment type="caution">
    <text evidence="3">The sequence shown here is derived from an EMBL/GenBank/DDBJ whole genome shotgun (WGS) entry which is preliminary data.</text>
</comment>
<protein>
    <submittedName>
        <fullName evidence="3">Short-chain dehydrogenase/reductase SDR</fullName>
    </submittedName>
</protein>
<keyword evidence="4" id="KW-1185">Reference proteome</keyword>
<dbReference type="PRINTS" id="PR00080">
    <property type="entry name" value="SDRFAMILY"/>
</dbReference>
<dbReference type="SUPFAM" id="SSF51735">
    <property type="entry name" value="NAD(P)-binding Rossmann-fold domains"/>
    <property type="match status" value="1"/>
</dbReference>
<dbReference type="CDD" id="cd05233">
    <property type="entry name" value="SDR_c"/>
    <property type="match status" value="1"/>
</dbReference>
<dbReference type="PANTHER" id="PTHR42760">
    <property type="entry name" value="SHORT-CHAIN DEHYDROGENASES/REDUCTASES FAMILY MEMBER"/>
    <property type="match status" value="1"/>
</dbReference>
<dbReference type="RefSeq" id="WP_039331631.1">
    <property type="nucleotide sequence ID" value="NZ_JRVC01000003.1"/>
</dbReference>
<gene>
    <name evidence="3" type="ORF">NJ75_00782</name>
</gene>
<evidence type="ECO:0000256" key="1">
    <source>
        <dbReference type="ARBA" id="ARBA00006484"/>
    </source>
</evidence>
<name>A0A0B9ADL1_9SPHN</name>
<dbReference type="PANTHER" id="PTHR42760:SF133">
    <property type="entry name" value="3-OXOACYL-[ACYL-CARRIER-PROTEIN] REDUCTASE"/>
    <property type="match status" value="1"/>
</dbReference>
<proteinExistence type="inferred from homology"/>
<accession>A0A0B9ADL1</accession>
<dbReference type="EMBL" id="JRVC01000003">
    <property type="protein sequence ID" value="KHS48700.1"/>
    <property type="molecule type" value="Genomic_DNA"/>
</dbReference>
<dbReference type="InterPro" id="IPR036291">
    <property type="entry name" value="NAD(P)-bd_dom_sf"/>
</dbReference>
<reference evidence="3 4" key="1">
    <citation type="submission" date="2014-10" db="EMBL/GenBank/DDBJ databases">
        <title>Draft genome sequence of Novosphingobium subterraneum DSM 12447.</title>
        <authorList>
            <person name="Gan H.M."/>
            <person name="Gan H.Y."/>
            <person name="Savka M.A."/>
        </authorList>
    </citation>
    <scope>NUCLEOTIDE SEQUENCE [LARGE SCALE GENOMIC DNA]</scope>
    <source>
        <strain evidence="3 4">DSM 12447</strain>
    </source>
</reference>
<dbReference type="STRING" id="48936.NJ75_00782"/>
<dbReference type="Proteomes" id="UP000031338">
    <property type="component" value="Unassembled WGS sequence"/>
</dbReference>
<organism evidence="3 4">
    <name type="scientific">Novosphingobium subterraneum</name>
    <dbReference type="NCBI Taxonomy" id="48936"/>
    <lineage>
        <taxon>Bacteria</taxon>
        <taxon>Pseudomonadati</taxon>
        <taxon>Pseudomonadota</taxon>
        <taxon>Alphaproteobacteria</taxon>
        <taxon>Sphingomonadales</taxon>
        <taxon>Sphingomonadaceae</taxon>
        <taxon>Novosphingobium</taxon>
    </lineage>
</organism>
<dbReference type="InterPro" id="IPR020904">
    <property type="entry name" value="Sc_DH/Rdtase_CS"/>
</dbReference>
<dbReference type="InterPro" id="IPR002347">
    <property type="entry name" value="SDR_fam"/>
</dbReference>
<dbReference type="Pfam" id="PF13561">
    <property type="entry name" value="adh_short_C2"/>
    <property type="match status" value="1"/>
</dbReference>
<sequence length="249" mass="25612">MTNLSGKHIVITGASTGIGRATATICTQAGARVTLIARRADLLEQAARDLGGSTAFAAADVADKAALHGALDHAIAANGPIDGMFLNAGIGGMFAPVEQYTDEMFDAVMAVNLKGVLWAIQHVLPAMKERRQGAILVTGSLASERGLPMNAGYVASKHAVLGLSRAVANEVAEFGVRCNCIVPGLIETPMLDGLPPEAASQMAKAVPQGRTGQPEELAKVAAFLLSDAASHVTAQSWAVDGGMLGTMRV</sequence>
<dbReference type="FunFam" id="3.40.50.720:FF:000084">
    <property type="entry name" value="Short-chain dehydrogenase reductase"/>
    <property type="match status" value="1"/>
</dbReference>